<organism evidence="3">
    <name type="scientific">uncultured marine bacterium Ant39E11</name>
    <dbReference type="NCBI Taxonomy" id="360427"/>
    <lineage>
        <taxon>Bacteria</taxon>
        <taxon>environmental samples</taxon>
    </lineage>
</organism>
<dbReference type="GO" id="GO:0046914">
    <property type="term" value="F:transition metal ion binding"/>
    <property type="evidence" value="ECO:0007669"/>
    <property type="project" value="InterPro"/>
</dbReference>
<evidence type="ECO:0000313" key="3">
    <source>
        <dbReference type="EMBL" id="ABC25397.1"/>
    </source>
</evidence>
<dbReference type="PANTHER" id="PTHR42954:SF2">
    <property type="entry name" value="FE(2+) TRANSPORT PROTEIN A"/>
    <property type="match status" value="1"/>
</dbReference>
<feature type="domain" description="Ferrous iron transporter FeoA-like" evidence="2">
    <location>
        <begin position="1"/>
        <end position="71"/>
    </location>
</feature>
<dbReference type="SUPFAM" id="SSF50037">
    <property type="entry name" value="C-terminal domain of transcriptional repressors"/>
    <property type="match status" value="1"/>
</dbReference>
<dbReference type="AlphaFoldDB" id="Q2PY30"/>
<dbReference type="Pfam" id="PF04023">
    <property type="entry name" value="FeoA"/>
    <property type="match status" value="1"/>
</dbReference>
<proteinExistence type="predicted"/>
<dbReference type="InterPro" id="IPR038157">
    <property type="entry name" value="FeoA_core_dom"/>
</dbReference>
<evidence type="ECO:0000259" key="2">
    <source>
        <dbReference type="SMART" id="SM00899"/>
    </source>
</evidence>
<dbReference type="SMART" id="SM00899">
    <property type="entry name" value="FeoA"/>
    <property type="match status" value="1"/>
</dbReference>
<dbReference type="PANTHER" id="PTHR42954">
    <property type="entry name" value="FE(2+) TRANSPORT PROTEIN A"/>
    <property type="match status" value="1"/>
</dbReference>
<protein>
    <submittedName>
        <fullName evidence="3">Ferrous iron transport protein</fullName>
    </submittedName>
</protein>
<dbReference type="InterPro" id="IPR052713">
    <property type="entry name" value="FeoA"/>
</dbReference>
<dbReference type="Gene3D" id="2.30.30.90">
    <property type="match status" value="1"/>
</dbReference>
<dbReference type="EMBL" id="DQ295241">
    <property type="protein sequence ID" value="ABC25397.1"/>
    <property type="molecule type" value="Genomic_DNA"/>
</dbReference>
<sequence length="75" mass="8440">MNLSNLRIGQKAIVLEPEEGVSVKLFEMGCLPGEEIELLFVAPFRDPMCFRVQGTQISMRRSLAKRIPITRPHGS</sequence>
<reference evidence="3" key="1">
    <citation type="journal article" date="2006" name="Appl. Environ. Microbiol.">
        <title>Comparative genomics of DNA fragments from six Antarctic marine planktonic bacteria.</title>
        <authorList>
            <person name="Grzymski J.J."/>
            <person name="Carter B.J."/>
            <person name="DeLong E.F."/>
            <person name="Feldman R.A."/>
            <person name="Ghadiri A."/>
            <person name="Murray A.E."/>
        </authorList>
    </citation>
    <scope>NUCLEOTIDE SEQUENCE</scope>
</reference>
<dbReference type="InterPro" id="IPR007167">
    <property type="entry name" value="Fe-transptr_FeoA-like"/>
</dbReference>
<name>Q2PY30_9BACT</name>
<dbReference type="InterPro" id="IPR008988">
    <property type="entry name" value="Transcriptional_repressor_C"/>
</dbReference>
<accession>Q2PY30</accession>
<keyword evidence="1" id="KW-0408">Iron</keyword>
<evidence type="ECO:0000256" key="1">
    <source>
        <dbReference type="ARBA" id="ARBA00023004"/>
    </source>
</evidence>